<gene>
    <name evidence="1" type="ORF">ACFPMF_27630</name>
</gene>
<organism evidence="1 2">
    <name type="scientific">Larkinella bovis</name>
    <dbReference type="NCBI Taxonomy" id="683041"/>
    <lineage>
        <taxon>Bacteria</taxon>
        <taxon>Pseudomonadati</taxon>
        <taxon>Bacteroidota</taxon>
        <taxon>Cytophagia</taxon>
        <taxon>Cytophagales</taxon>
        <taxon>Spirosomataceae</taxon>
        <taxon>Larkinella</taxon>
    </lineage>
</organism>
<keyword evidence="2" id="KW-1185">Reference proteome</keyword>
<dbReference type="Proteomes" id="UP001596106">
    <property type="component" value="Unassembled WGS sequence"/>
</dbReference>
<proteinExistence type="predicted"/>
<evidence type="ECO:0000313" key="1">
    <source>
        <dbReference type="EMBL" id="MFC5413123.1"/>
    </source>
</evidence>
<evidence type="ECO:0000313" key="2">
    <source>
        <dbReference type="Proteomes" id="UP001596106"/>
    </source>
</evidence>
<accession>A0ABW0IJW8</accession>
<name>A0ABW0IJW8_9BACT</name>
<dbReference type="EMBL" id="JBHSMA010000021">
    <property type="protein sequence ID" value="MFC5413123.1"/>
    <property type="molecule type" value="Genomic_DNA"/>
</dbReference>
<comment type="caution">
    <text evidence="1">The sequence shown here is derived from an EMBL/GenBank/DDBJ whole genome shotgun (WGS) entry which is preliminary data.</text>
</comment>
<dbReference type="RefSeq" id="WP_379851342.1">
    <property type="nucleotide sequence ID" value="NZ_JBHSMA010000021.1"/>
</dbReference>
<protein>
    <submittedName>
        <fullName evidence="1">Uncharacterized protein</fullName>
    </submittedName>
</protein>
<reference evidence="2" key="1">
    <citation type="journal article" date="2019" name="Int. J. Syst. Evol. Microbiol.">
        <title>The Global Catalogue of Microorganisms (GCM) 10K type strain sequencing project: providing services to taxonomists for standard genome sequencing and annotation.</title>
        <authorList>
            <consortium name="The Broad Institute Genomics Platform"/>
            <consortium name="The Broad Institute Genome Sequencing Center for Infectious Disease"/>
            <person name="Wu L."/>
            <person name="Ma J."/>
        </authorList>
    </citation>
    <scope>NUCLEOTIDE SEQUENCE [LARGE SCALE GENOMIC DNA]</scope>
    <source>
        <strain evidence="2">CCUG 55250</strain>
    </source>
</reference>
<sequence length="95" mass="10657">MATRPRTPEQLSTAELYALFVIAFGQQPSEDEFGVGKSEDSEPFFLIADDKKALYIYESGKLDADQVIKDISHPVSFSEFNVRGLLRKLNVIGFI</sequence>